<feature type="transmembrane region" description="Helical" evidence="1">
    <location>
        <begin position="40"/>
        <end position="60"/>
    </location>
</feature>
<dbReference type="KEGG" id="bsa:Bacsa_2072"/>
<evidence type="ECO:0000313" key="3">
    <source>
        <dbReference type="Proteomes" id="UP000007486"/>
    </source>
</evidence>
<reference evidence="2 3" key="1">
    <citation type="journal article" date="2011" name="Stand. Genomic Sci.">
        <title>Complete genome sequence of Bacteroides salanitronis type strain (BL78).</title>
        <authorList>
            <person name="Gronow S."/>
            <person name="Held B."/>
            <person name="Lucas S."/>
            <person name="Lapidus A."/>
            <person name="Del Rio T.G."/>
            <person name="Nolan M."/>
            <person name="Tice H."/>
            <person name="Deshpande S."/>
            <person name="Cheng J.F."/>
            <person name="Pitluck S."/>
            <person name="Liolios K."/>
            <person name="Pagani I."/>
            <person name="Ivanova N."/>
            <person name="Mavromatis K."/>
            <person name="Pati A."/>
            <person name="Tapia R."/>
            <person name="Han C."/>
            <person name="Goodwin L."/>
            <person name="Chen A."/>
            <person name="Palaniappan K."/>
            <person name="Land M."/>
            <person name="Hauser L."/>
            <person name="Chang Y.J."/>
            <person name="Jeffries C.D."/>
            <person name="Brambilla E.M."/>
            <person name="Rohde M."/>
            <person name="Goker M."/>
            <person name="Detter J.C."/>
            <person name="Woyke T."/>
            <person name="Bristow J."/>
            <person name="Markowitz V."/>
            <person name="Hugenholtz P."/>
            <person name="Kyrpides N.C."/>
            <person name="Klenk H.P."/>
            <person name="Eisen J.A."/>
        </authorList>
    </citation>
    <scope>NUCLEOTIDE SEQUENCE [LARGE SCALE GENOMIC DNA]</scope>
    <source>
        <strain evidence="2 3">DSM 18170</strain>
    </source>
</reference>
<name>F0R3J6_PHOSB</name>
<accession>F0R3J6</accession>
<keyword evidence="1" id="KW-1133">Transmembrane helix</keyword>
<organism evidence="2 3">
    <name type="scientific">Phocaeicola salanitronis (strain DSM 18170 / JCM 13657 / CCUG 60908 / BL78)</name>
    <name type="common">Bacteroides salanitronis</name>
    <dbReference type="NCBI Taxonomy" id="667015"/>
    <lineage>
        <taxon>Bacteria</taxon>
        <taxon>Pseudomonadati</taxon>
        <taxon>Bacteroidota</taxon>
        <taxon>Bacteroidia</taxon>
        <taxon>Bacteroidales</taxon>
        <taxon>Bacteroidaceae</taxon>
        <taxon>Phocaeicola</taxon>
    </lineage>
</organism>
<keyword evidence="1" id="KW-0472">Membrane</keyword>
<dbReference type="AlphaFoldDB" id="F0R3J6"/>
<protein>
    <submittedName>
        <fullName evidence="2">Uncharacterized protein</fullName>
    </submittedName>
</protein>
<gene>
    <name evidence="2" type="ordered locus">Bacsa_2072</name>
</gene>
<keyword evidence="3" id="KW-1185">Reference proteome</keyword>
<dbReference type="STRING" id="667015.Bacsa_2072"/>
<dbReference type="HOGENOM" id="CLU_198790_0_0_10"/>
<keyword evidence="1" id="KW-0812">Transmembrane</keyword>
<dbReference type="Proteomes" id="UP000007486">
    <property type="component" value="Chromosome"/>
</dbReference>
<dbReference type="eggNOG" id="ENOG502ZTW6">
    <property type="taxonomic scope" value="Bacteria"/>
</dbReference>
<dbReference type="EMBL" id="CP002530">
    <property type="protein sequence ID" value="ADY36628.1"/>
    <property type="molecule type" value="Genomic_DNA"/>
</dbReference>
<sequence length="66" mass="7017">MALLILVGLAVQGLLGIAAGILVSAVIGIVYGAVTKKKLFIKWSVVALVIDLVCIIAFYFRLVQVM</sequence>
<evidence type="ECO:0000313" key="2">
    <source>
        <dbReference type="EMBL" id="ADY36628.1"/>
    </source>
</evidence>
<proteinExistence type="predicted"/>
<evidence type="ECO:0000256" key="1">
    <source>
        <dbReference type="SAM" id="Phobius"/>
    </source>
</evidence>
<feature type="transmembrane region" description="Helical" evidence="1">
    <location>
        <begin position="6"/>
        <end position="33"/>
    </location>
</feature>